<dbReference type="Gene3D" id="2.60.40.3500">
    <property type="match status" value="1"/>
</dbReference>
<dbReference type="Gene3D" id="3.40.710.10">
    <property type="entry name" value="DD-peptidase/beta-lactamase superfamily"/>
    <property type="match status" value="1"/>
</dbReference>
<dbReference type="OrthoDB" id="9775096at2"/>
<dbReference type="PANTHER" id="PTHR35333:SF4">
    <property type="entry name" value="SLR0121 PROTEIN"/>
    <property type="match status" value="1"/>
</dbReference>
<evidence type="ECO:0000259" key="1">
    <source>
        <dbReference type="Pfam" id="PF11741"/>
    </source>
</evidence>
<dbReference type="GO" id="GO:0030655">
    <property type="term" value="P:beta-lactam antibiotic catabolic process"/>
    <property type="evidence" value="ECO:0007669"/>
    <property type="project" value="InterPro"/>
</dbReference>
<name>A0A2T1BX38_9CYAN</name>
<feature type="domain" description="Beta-lactamase class A catalytic" evidence="2">
    <location>
        <begin position="182"/>
        <end position="392"/>
    </location>
</feature>
<dbReference type="AlphaFoldDB" id="A0A2T1BX38"/>
<dbReference type="Pfam" id="PF11741">
    <property type="entry name" value="AMIN"/>
    <property type="match status" value="1"/>
</dbReference>
<dbReference type="Proteomes" id="UP000238762">
    <property type="component" value="Unassembled WGS sequence"/>
</dbReference>
<evidence type="ECO:0000259" key="2">
    <source>
        <dbReference type="Pfam" id="PF13354"/>
    </source>
</evidence>
<dbReference type="InterPro" id="IPR021731">
    <property type="entry name" value="AMIN_dom"/>
</dbReference>
<sequence>MTLKFPWLLTGLLTTFFVVLPSEAASLKTWNFNKNSNRLDLTTDNNVRPVVNLIFNPTRLVVDLPGIKLQNPETIRRRFDSVVEEVRVGLVDNKTTRLVIALAPGYTLDPQKIKVRGYSPRQWTIQLPTSASKNGANIPLNRGNITPKGNVFAGVVPLKSEIWALKRELLSVVKEYRSLSVGMFFLDVDTGEHIDIGGARVFPAASTIKMPILIALFQDVDSGRVKLNQTLVMRRKHVTGGSGTLQYKRVGAKLSVLDTASRMIIISDNTATNMIIDRMGGIARLNSRFRSWGLRDTVMRNWLADLRGTNKTSSKDLARVLTLVSKRRLISDGSRQKVLGILRRTKTRTLLPSGIGPGARIAHKTGDIGFLVGDAGLVEMPGGKRYVGVVFVRRPYDSPLARKFVKRVSRLVYNYLDKGRVIAFVEIEGDNSELRSLKDPDSKID</sequence>
<organism evidence="3 4">
    <name type="scientific">Merismopedia glauca CCAP 1448/3</name>
    <dbReference type="NCBI Taxonomy" id="1296344"/>
    <lineage>
        <taxon>Bacteria</taxon>
        <taxon>Bacillati</taxon>
        <taxon>Cyanobacteriota</taxon>
        <taxon>Cyanophyceae</taxon>
        <taxon>Synechococcales</taxon>
        <taxon>Merismopediaceae</taxon>
        <taxon>Merismopedia</taxon>
    </lineage>
</organism>
<accession>A0A2T1BX38</accession>
<gene>
    <name evidence="3" type="ORF">C7B64_23200</name>
</gene>
<evidence type="ECO:0000313" key="3">
    <source>
        <dbReference type="EMBL" id="PSB00493.1"/>
    </source>
</evidence>
<dbReference type="InterPro" id="IPR000871">
    <property type="entry name" value="Beta-lactam_class-A"/>
</dbReference>
<dbReference type="GO" id="GO:0046677">
    <property type="term" value="P:response to antibiotic"/>
    <property type="evidence" value="ECO:0007669"/>
    <property type="project" value="InterPro"/>
</dbReference>
<feature type="domain" description="AMIN" evidence="1">
    <location>
        <begin position="28"/>
        <end position="127"/>
    </location>
</feature>
<dbReference type="InterPro" id="IPR045155">
    <property type="entry name" value="Beta-lactam_cat"/>
</dbReference>
<evidence type="ECO:0000313" key="4">
    <source>
        <dbReference type="Proteomes" id="UP000238762"/>
    </source>
</evidence>
<dbReference type="InterPro" id="IPR012338">
    <property type="entry name" value="Beta-lactam/transpept-like"/>
</dbReference>
<keyword evidence="4" id="KW-1185">Reference proteome</keyword>
<reference evidence="3 4" key="1">
    <citation type="submission" date="2018-02" db="EMBL/GenBank/DDBJ databases">
        <authorList>
            <person name="Cohen D.B."/>
            <person name="Kent A.D."/>
        </authorList>
    </citation>
    <scope>NUCLEOTIDE SEQUENCE [LARGE SCALE GENOMIC DNA]</scope>
    <source>
        <strain evidence="3 4">CCAP 1448/3</strain>
    </source>
</reference>
<keyword evidence="3" id="KW-0378">Hydrolase</keyword>
<dbReference type="Pfam" id="PF13354">
    <property type="entry name" value="Beta-lactamase2"/>
    <property type="match status" value="1"/>
</dbReference>
<reference evidence="3 4" key="2">
    <citation type="submission" date="2018-03" db="EMBL/GenBank/DDBJ databases">
        <title>The ancient ancestry and fast evolution of plastids.</title>
        <authorList>
            <person name="Moore K.R."/>
            <person name="Magnabosco C."/>
            <person name="Momper L."/>
            <person name="Gold D.A."/>
            <person name="Bosak T."/>
            <person name="Fournier G.P."/>
        </authorList>
    </citation>
    <scope>NUCLEOTIDE SEQUENCE [LARGE SCALE GENOMIC DNA]</scope>
    <source>
        <strain evidence="3 4">CCAP 1448/3</strain>
    </source>
</reference>
<dbReference type="GO" id="GO:0008800">
    <property type="term" value="F:beta-lactamase activity"/>
    <property type="evidence" value="ECO:0007669"/>
    <property type="project" value="InterPro"/>
</dbReference>
<protein>
    <submittedName>
        <fullName evidence="3">Serine hydrolase</fullName>
    </submittedName>
</protein>
<comment type="caution">
    <text evidence="3">The sequence shown here is derived from an EMBL/GenBank/DDBJ whole genome shotgun (WGS) entry which is preliminary data.</text>
</comment>
<dbReference type="EMBL" id="PVWJ01000200">
    <property type="protein sequence ID" value="PSB00493.1"/>
    <property type="molecule type" value="Genomic_DNA"/>
</dbReference>
<dbReference type="SUPFAM" id="SSF56601">
    <property type="entry name" value="beta-lactamase/transpeptidase-like"/>
    <property type="match status" value="1"/>
</dbReference>
<dbReference type="RefSeq" id="WP_106291858.1">
    <property type="nucleotide sequence ID" value="NZ_CAWNTC010000004.1"/>
</dbReference>
<proteinExistence type="predicted"/>
<dbReference type="PANTHER" id="PTHR35333">
    <property type="entry name" value="BETA-LACTAMASE"/>
    <property type="match status" value="1"/>
</dbReference>